<evidence type="ECO:0000256" key="1">
    <source>
        <dbReference type="PROSITE-ProRule" id="PRU00782"/>
    </source>
</evidence>
<dbReference type="GO" id="GO:0003774">
    <property type="term" value="F:cytoskeletal motor activity"/>
    <property type="evidence" value="ECO:0007669"/>
    <property type="project" value="InterPro"/>
</dbReference>
<feature type="non-terminal residue" evidence="3">
    <location>
        <position position="1"/>
    </location>
</feature>
<evidence type="ECO:0000259" key="2">
    <source>
        <dbReference type="PROSITE" id="PS51456"/>
    </source>
</evidence>
<name>A0A821U8G3_9BILA</name>
<reference evidence="3" key="1">
    <citation type="submission" date="2021-02" db="EMBL/GenBank/DDBJ databases">
        <authorList>
            <person name="Nowell W R."/>
        </authorList>
    </citation>
    <scope>NUCLEOTIDE SEQUENCE</scope>
</reference>
<dbReference type="InterPro" id="IPR027417">
    <property type="entry name" value="P-loop_NTPase"/>
</dbReference>
<dbReference type="PROSITE" id="PS51456">
    <property type="entry name" value="MYOSIN_MOTOR"/>
    <property type="match status" value="1"/>
</dbReference>
<gene>
    <name evidence="3" type="ORF">UJA718_LOCUS44873</name>
</gene>
<dbReference type="GO" id="GO:0005524">
    <property type="term" value="F:ATP binding"/>
    <property type="evidence" value="ECO:0007669"/>
    <property type="project" value="InterPro"/>
</dbReference>
<dbReference type="AlphaFoldDB" id="A0A821U8G3"/>
<dbReference type="GO" id="GO:0016459">
    <property type="term" value="C:myosin complex"/>
    <property type="evidence" value="ECO:0007669"/>
    <property type="project" value="UniProtKB-KW"/>
</dbReference>
<dbReference type="Gene3D" id="1.20.58.530">
    <property type="match status" value="1"/>
</dbReference>
<proteinExistence type="inferred from homology"/>
<keyword evidence="1" id="KW-0009">Actin-binding</keyword>
<evidence type="ECO:0000313" key="3">
    <source>
        <dbReference type="EMBL" id="CAF4885465.1"/>
    </source>
</evidence>
<keyword evidence="4" id="KW-1185">Reference proteome</keyword>
<feature type="domain" description="Myosin motor" evidence="2">
    <location>
        <begin position="1"/>
        <end position="67"/>
    </location>
</feature>
<dbReference type="Proteomes" id="UP000663873">
    <property type="component" value="Unassembled WGS sequence"/>
</dbReference>
<dbReference type="InterPro" id="IPR001609">
    <property type="entry name" value="Myosin_head_motor_dom-like"/>
</dbReference>
<keyword evidence="1" id="KW-0518">Myosin</keyword>
<comment type="caution">
    <text evidence="3">The sequence shown here is derived from an EMBL/GenBank/DDBJ whole genome shotgun (WGS) entry which is preliminary data.</text>
</comment>
<sequence>TGCFDLLDEESKLPTPRPEHFTHEVHNRNKGHARLDFPRKSKLRASREIRDDEGFLVQHFAGSVVYS</sequence>
<dbReference type="SUPFAM" id="SSF52540">
    <property type="entry name" value="P-loop containing nucleoside triphosphate hydrolases"/>
    <property type="match status" value="1"/>
</dbReference>
<comment type="caution">
    <text evidence="1">Lacks conserved residue(s) required for the propagation of feature annotation.</text>
</comment>
<dbReference type="EMBL" id="CAJOBP010071807">
    <property type="protein sequence ID" value="CAF4885465.1"/>
    <property type="molecule type" value="Genomic_DNA"/>
</dbReference>
<protein>
    <recommendedName>
        <fullName evidence="2">Myosin motor domain-containing protein</fullName>
    </recommendedName>
</protein>
<dbReference type="GO" id="GO:0003779">
    <property type="term" value="F:actin binding"/>
    <property type="evidence" value="ECO:0007669"/>
    <property type="project" value="UniProtKB-KW"/>
</dbReference>
<keyword evidence="1" id="KW-0505">Motor protein</keyword>
<evidence type="ECO:0000313" key="4">
    <source>
        <dbReference type="Proteomes" id="UP000663873"/>
    </source>
</evidence>
<accession>A0A821U8G3</accession>
<feature type="non-terminal residue" evidence="3">
    <location>
        <position position="67"/>
    </location>
</feature>
<comment type="similarity">
    <text evidence="1">Belongs to the TRAFAC class myosin-kinesin ATPase superfamily. Myosin family.</text>
</comment>
<organism evidence="3 4">
    <name type="scientific">Rotaria socialis</name>
    <dbReference type="NCBI Taxonomy" id="392032"/>
    <lineage>
        <taxon>Eukaryota</taxon>
        <taxon>Metazoa</taxon>
        <taxon>Spiralia</taxon>
        <taxon>Gnathifera</taxon>
        <taxon>Rotifera</taxon>
        <taxon>Eurotatoria</taxon>
        <taxon>Bdelloidea</taxon>
        <taxon>Philodinida</taxon>
        <taxon>Philodinidae</taxon>
        <taxon>Rotaria</taxon>
    </lineage>
</organism>